<evidence type="ECO:0000313" key="2">
    <source>
        <dbReference type="Proteomes" id="UP000028058"/>
    </source>
</evidence>
<dbReference type="Gene3D" id="1.10.490.110">
    <property type="entry name" value="Uncharacterized conserved protein DUF2267"/>
    <property type="match status" value="1"/>
</dbReference>
<name>A0A420UZR3_9ACTN</name>
<accession>A0A420UZR3</accession>
<organism evidence="1 2">
    <name type="scientific">Streptomyces xinghaiensis</name>
    <dbReference type="NCBI Taxonomy" id="1038928"/>
    <lineage>
        <taxon>Bacteria</taxon>
        <taxon>Bacillati</taxon>
        <taxon>Actinomycetota</taxon>
        <taxon>Actinomycetes</taxon>
        <taxon>Kitasatosporales</taxon>
        <taxon>Streptomycetaceae</taxon>
        <taxon>Streptomyces</taxon>
    </lineage>
</organism>
<proteinExistence type="predicted"/>
<dbReference type="InterPro" id="IPR038282">
    <property type="entry name" value="DUF2267_sf"/>
</dbReference>
<keyword evidence="2" id="KW-1185">Reference proteome</keyword>
<dbReference type="Pfam" id="PF10025">
    <property type="entry name" value="DUF2267"/>
    <property type="match status" value="1"/>
</dbReference>
<evidence type="ECO:0000313" key="1">
    <source>
        <dbReference type="EMBL" id="RKM93648.1"/>
    </source>
</evidence>
<dbReference type="OrthoDB" id="952780at2"/>
<dbReference type="RefSeq" id="WP_050364117.1">
    <property type="nucleotide sequence ID" value="NZ_CP134822.1"/>
</dbReference>
<comment type="caution">
    <text evidence="1">The sequence shown here is derived from an EMBL/GenBank/DDBJ whole genome shotgun (WGS) entry which is preliminary data.</text>
</comment>
<dbReference type="Proteomes" id="UP000028058">
    <property type="component" value="Unassembled WGS sequence"/>
</dbReference>
<dbReference type="InterPro" id="IPR018727">
    <property type="entry name" value="DUF2267"/>
</dbReference>
<sequence length="128" mass="13498">MPYGAFLAAVRERGGYSADEADRVTRAVLTALGTRLTPDTAGHLADQLPEPLADMINDAEAAARDWGVRTFVAHVAEATGEDEEGAEVAARAVLSTLADRIGRGERDALLSRLPAEYAGLFGYPELAG</sequence>
<reference evidence="1 2" key="1">
    <citation type="journal article" date="2014" name="Genome Announc.">
        <title>Draft Genome Sequence of Streptomyces fradiae ATCC 19609, a Strain Highly Sensitive to Antibiotics.</title>
        <authorList>
            <person name="Bekker O.B."/>
            <person name="Klimina K.M."/>
            <person name="Vatlin A.A."/>
            <person name="Zakharevich N.V."/>
            <person name="Kasianov A.S."/>
            <person name="Danilenko V.N."/>
        </authorList>
    </citation>
    <scope>NUCLEOTIDE SEQUENCE [LARGE SCALE GENOMIC DNA]</scope>
    <source>
        <strain evidence="1 2">ATCC 19609</strain>
    </source>
</reference>
<protein>
    <submittedName>
        <fullName evidence="1">DUF2267 domain-containing protein</fullName>
    </submittedName>
</protein>
<dbReference type="EMBL" id="JNAD02000010">
    <property type="protein sequence ID" value="RKM93648.1"/>
    <property type="molecule type" value="Genomic_DNA"/>
</dbReference>
<dbReference type="AlphaFoldDB" id="A0A420UZR3"/>
<gene>
    <name evidence="1" type="ORF">SFRA_020990</name>
</gene>